<accession>A0ABX0I383</accession>
<dbReference type="EMBL" id="JAAJBT010000002">
    <property type="protein sequence ID" value="NHM01196.1"/>
    <property type="molecule type" value="Genomic_DNA"/>
</dbReference>
<dbReference type="NCBIfam" id="TIGR03562">
    <property type="entry name" value="osmo_induc_OsmC"/>
    <property type="match status" value="1"/>
</dbReference>
<evidence type="ECO:0000313" key="1">
    <source>
        <dbReference type="EMBL" id="NHM01196.1"/>
    </source>
</evidence>
<comment type="caution">
    <text evidence="1">The sequence shown here is derived from an EMBL/GenBank/DDBJ whole genome shotgun (WGS) entry which is preliminary data.</text>
</comment>
<dbReference type="InterPro" id="IPR015946">
    <property type="entry name" value="KH_dom-like_a/b"/>
</dbReference>
<proteinExistence type="predicted"/>
<gene>
    <name evidence="1" type="ORF">G4D72_03615</name>
</gene>
<protein>
    <submittedName>
        <fullName evidence="1">OsmC family protein</fullName>
    </submittedName>
</protein>
<evidence type="ECO:0000313" key="2">
    <source>
        <dbReference type="Proteomes" id="UP000800984"/>
    </source>
</evidence>
<keyword evidence="2" id="KW-1185">Reference proteome</keyword>
<dbReference type="Proteomes" id="UP000800984">
    <property type="component" value="Unassembled WGS sequence"/>
</dbReference>
<sequence length="147" mass="15723">MATTRRATAVWNGTGLEGTGSLNSSNKFFDNTPYSFKSRFENEDGKLGTNPEELIAAAHSGCYAMALSFAISQAGFTPEELKVEAKVILDAVEEGFAITNIELHLVGKVSGMEESQFNELADAAKVGCPISKALSATPITLNKQFIK</sequence>
<dbReference type="InterPro" id="IPR036102">
    <property type="entry name" value="OsmC/Ohrsf"/>
</dbReference>
<dbReference type="Pfam" id="PF02566">
    <property type="entry name" value="OsmC"/>
    <property type="match status" value="1"/>
</dbReference>
<dbReference type="PANTHER" id="PTHR42830">
    <property type="entry name" value="OSMOTICALLY INDUCIBLE FAMILY PROTEIN"/>
    <property type="match status" value="1"/>
</dbReference>
<name>A0ABX0I383_9FLAO</name>
<dbReference type="PANTHER" id="PTHR42830:SF1">
    <property type="entry name" value="OSMOTICALLY INDUCIBLE FAMILY PROTEIN"/>
    <property type="match status" value="1"/>
</dbReference>
<dbReference type="SUPFAM" id="SSF82784">
    <property type="entry name" value="OsmC-like"/>
    <property type="match status" value="1"/>
</dbReference>
<organism evidence="1 2">
    <name type="scientific">Flavobacterium difficile</name>
    <dbReference type="NCBI Taxonomy" id="2709659"/>
    <lineage>
        <taxon>Bacteria</taxon>
        <taxon>Pseudomonadati</taxon>
        <taxon>Bacteroidota</taxon>
        <taxon>Flavobacteriia</taxon>
        <taxon>Flavobacteriales</taxon>
        <taxon>Flavobacteriaceae</taxon>
        <taxon>Flavobacterium</taxon>
    </lineage>
</organism>
<dbReference type="InterPro" id="IPR003718">
    <property type="entry name" value="OsmC/Ohr_fam"/>
</dbReference>
<reference evidence="1 2" key="1">
    <citation type="submission" date="2020-02" db="EMBL/GenBank/DDBJ databases">
        <authorList>
            <person name="Chen W.-M."/>
        </authorList>
    </citation>
    <scope>NUCLEOTIDE SEQUENCE [LARGE SCALE GENOMIC DNA]</scope>
    <source>
        <strain evidence="1 2">KDG-16</strain>
    </source>
</reference>
<dbReference type="Gene3D" id="3.30.300.20">
    <property type="match status" value="1"/>
</dbReference>
<dbReference type="RefSeq" id="WP_166076254.1">
    <property type="nucleotide sequence ID" value="NZ_JAAJBT010000002.1"/>
</dbReference>
<dbReference type="InterPro" id="IPR019904">
    <property type="entry name" value="Peroxiredoxin_OsmC"/>
</dbReference>
<dbReference type="InterPro" id="IPR052707">
    <property type="entry name" value="OsmC_Ohr_Peroxiredoxin"/>
</dbReference>